<protein>
    <recommendedName>
        <fullName evidence="2">F-box domain-containing protein</fullName>
    </recommendedName>
</protein>
<sequence>MEEEKINASMLLETSNPSQGTTAGQPSMAKVLAQHRAVLSPVQKLPDEILQEIFVRVNDRVSFPRQPWLMRPSKVPWALALVCRRWRSAALSVSVLWSRLPSMTLSMEDMPREIQADLERLEMLLQRSQPAPLKFQCVLFDFSKDAHPALKLLIRHCERWWDVKFVMETRRILHFEEIKGRLHKLDSLALQMVGDQEGISAIDIFKDAPQLRRVDISGDFNAELVFPFGQLKYYKDDLRSKNILSRVATSAHSLETLVFHIDRLELNTMPLDFAITLPSLRNLQVNLKGLIPPFLKNISVPAIEEFTISTNAMEGTLIPLVINMISNSPRSSCSLKSLRIRAPTPLIGELVNLLSLTPQLTSFNLSTYTFPPVHDINTLATQLSLVPYLKTCDFIIHNSTKRWSSAELVSALNAAARCEPRLLGDGARFKSTSSASYPSSNPLSLSFPSPGTDVQPRLERFRLHMYGLPQTSGHHAVLERWKPTDVSRNLSTLQDSLQEELPKLDRPHFESVHNGKIDQKCLEKVKTLLDMIEVLDPINPEDVLCSNLHISLRNMSENEALLDIESPLTAQAKRILDKWEPTLKTALSRCRWIIYGGFAVTYISQDDPIRDSPQAFDRLIYGIPYLMSNYSPFLI</sequence>
<feature type="region of interest" description="Disordered" evidence="1">
    <location>
        <begin position="1"/>
        <end position="27"/>
    </location>
</feature>
<dbReference type="Proteomes" id="UP000807306">
    <property type="component" value="Unassembled WGS sequence"/>
</dbReference>
<evidence type="ECO:0000313" key="4">
    <source>
        <dbReference type="Proteomes" id="UP000807306"/>
    </source>
</evidence>
<evidence type="ECO:0000313" key="3">
    <source>
        <dbReference type="EMBL" id="KAF9532664.1"/>
    </source>
</evidence>
<comment type="caution">
    <text evidence="3">The sequence shown here is derived from an EMBL/GenBank/DDBJ whole genome shotgun (WGS) entry which is preliminary data.</text>
</comment>
<gene>
    <name evidence="3" type="ORF">CPB83DRAFT_903660</name>
</gene>
<evidence type="ECO:0000259" key="2">
    <source>
        <dbReference type="PROSITE" id="PS50181"/>
    </source>
</evidence>
<feature type="compositionally biased region" description="Polar residues" evidence="1">
    <location>
        <begin position="12"/>
        <end position="25"/>
    </location>
</feature>
<organism evidence="3 4">
    <name type="scientific">Crepidotus variabilis</name>
    <dbReference type="NCBI Taxonomy" id="179855"/>
    <lineage>
        <taxon>Eukaryota</taxon>
        <taxon>Fungi</taxon>
        <taxon>Dikarya</taxon>
        <taxon>Basidiomycota</taxon>
        <taxon>Agaricomycotina</taxon>
        <taxon>Agaricomycetes</taxon>
        <taxon>Agaricomycetidae</taxon>
        <taxon>Agaricales</taxon>
        <taxon>Agaricineae</taxon>
        <taxon>Crepidotaceae</taxon>
        <taxon>Crepidotus</taxon>
    </lineage>
</organism>
<evidence type="ECO:0000256" key="1">
    <source>
        <dbReference type="SAM" id="MobiDB-lite"/>
    </source>
</evidence>
<accession>A0A9P6EPD0</accession>
<dbReference type="OrthoDB" id="3365698at2759"/>
<dbReference type="SUPFAM" id="SSF52047">
    <property type="entry name" value="RNI-like"/>
    <property type="match status" value="1"/>
</dbReference>
<dbReference type="InterPro" id="IPR001810">
    <property type="entry name" value="F-box_dom"/>
</dbReference>
<dbReference type="AlphaFoldDB" id="A0A9P6EPD0"/>
<dbReference type="PROSITE" id="PS50181">
    <property type="entry name" value="FBOX"/>
    <property type="match status" value="1"/>
</dbReference>
<reference evidence="3" key="1">
    <citation type="submission" date="2020-11" db="EMBL/GenBank/DDBJ databases">
        <authorList>
            <consortium name="DOE Joint Genome Institute"/>
            <person name="Ahrendt S."/>
            <person name="Riley R."/>
            <person name="Andreopoulos W."/>
            <person name="Labutti K."/>
            <person name="Pangilinan J."/>
            <person name="Ruiz-Duenas F.J."/>
            <person name="Barrasa J.M."/>
            <person name="Sanchez-Garcia M."/>
            <person name="Camarero S."/>
            <person name="Miyauchi S."/>
            <person name="Serrano A."/>
            <person name="Linde D."/>
            <person name="Babiker R."/>
            <person name="Drula E."/>
            <person name="Ayuso-Fernandez I."/>
            <person name="Pacheco R."/>
            <person name="Padilla G."/>
            <person name="Ferreira P."/>
            <person name="Barriuso J."/>
            <person name="Kellner H."/>
            <person name="Castanera R."/>
            <person name="Alfaro M."/>
            <person name="Ramirez L."/>
            <person name="Pisabarro A.G."/>
            <person name="Kuo A."/>
            <person name="Tritt A."/>
            <person name="Lipzen A."/>
            <person name="He G."/>
            <person name="Yan M."/>
            <person name="Ng V."/>
            <person name="Cullen D."/>
            <person name="Martin F."/>
            <person name="Rosso M.-N."/>
            <person name="Henrissat B."/>
            <person name="Hibbett D."/>
            <person name="Martinez A.T."/>
            <person name="Grigoriev I.V."/>
        </authorList>
    </citation>
    <scope>NUCLEOTIDE SEQUENCE</scope>
    <source>
        <strain evidence="3">CBS 506.95</strain>
    </source>
</reference>
<dbReference type="EMBL" id="MU157831">
    <property type="protein sequence ID" value="KAF9532664.1"/>
    <property type="molecule type" value="Genomic_DNA"/>
</dbReference>
<keyword evidence="4" id="KW-1185">Reference proteome</keyword>
<proteinExistence type="predicted"/>
<feature type="domain" description="F-box" evidence="2">
    <location>
        <begin position="39"/>
        <end position="100"/>
    </location>
</feature>
<name>A0A9P6EPD0_9AGAR</name>
<dbReference type="Gene3D" id="1.20.1280.50">
    <property type="match status" value="1"/>
</dbReference>